<proteinExistence type="predicted"/>
<dbReference type="InterPro" id="IPR005467">
    <property type="entry name" value="His_kinase_dom"/>
</dbReference>
<dbReference type="GO" id="GO:0016020">
    <property type="term" value="C:membrane"/>
    <property type="evidence" value="ECO:0007669"/>
    <property type="project" value="UniProtKB-SubCell"/>
</dbReference>
<evidence type="ECO:0000313" key="13">
    <source>
        <dbReference type="EMBL" id="HJB59126.1"/>
    </source>
</evidence>
<evidence type="ECO:0000256" key="1">
    <source>
        <dbReference type="ARBA" id="ARBA00000085"/>
    </source>
</evidence>
<keyword evidence="10 11" id="KW-0472">Membrane</keyword>
<feature type="domain" description="Histidine kinase" evidence="12">
    <location>
        <begin position="237"/>
        <end position="456"/>
    </location>
</feature>
<reference evidence="13" key="1">
    <citation type="journal article" date="2021" name="PeerJ">
        <title>Extensive microbial diversity within the chicken gut microbiome revealed by metagenomics and culture.</title>
        <authorList>
            <person name="Gilroy R."/>
            <person name="Ravi A."/>
            <person name="Getino M."/>
            <person name="Pursley I."/>
            <person name="Horton D.L."/>
            <person name="Alikhan N.F."/>
            <person name="Baker D."/>
            <person name="Gharbi K."/>
            <person name="Hall N."/>
            <person name="Watson M."/>
            <person name="Adriaenssens E.M."/>
            <person name="Foster-Nyarko E."/>
            <person name="Jarju S."/>
            <person name="Secka A."/>
            <person name="Antonio M."/>
            <person name="Oren A."/>
            <person name="Chaudhuri R.R."/>
            <person name="La Ragione R."/>
            <person name="Hildebrand F."/>
            <person name="Pallen M.J."/>
        </authorList>
    </citation>
    <scope>NUCLEOTIDE SEQUENCE</scope>
    <source>
        <strain evidence="13">ChiHjej9B8-13557</strain>
    </source>
</reference>
<comment type="subcellular location">
    <subcellularLocation>
        <location evidence="2">Membrane</location>
    </subcellularLocation>
</comment>
<dbReference type="GO" id="GO:0000155">
    <property type="term" value="F:phosphorelay sensor kinase activity"/>
    <property type="evidence" value="ECO:0007669"/>
    <property type="project" value="InterPro"/>
</dbReference>
<keyword evidence="8 11" id="KW-1133">Transmembrane helix</keyword>
<gene>
    <name evidence="13" type="ORF">H9771_05655</name>
</gene>
<dbReference type="InterPro" id="IPR036890">
    <property type="entry name" value="HATPase_C_sf"/>
</dbReference>
<dbReference type="Gene3D" id="1.10.287.130">
    <property type="match status" value="1"/>
</dbReference>
<evidence type="ECO:0000256" key="11">
    <source>
        <dbReference type="SAM" id="Phobius"/>
    </source>
</evidence>
<dbReference type="CDD" id="cd00082">
    <property type="entry name" value="HisKA"/>
    <property type="match status" value="1"/>
</dbReference>
<dbReference type="PANTHER" id="PTHR45436:SF5">
    <property type="entry name" value="SENSOR HISTIDINE KINASE TRCS"/>
    <property type="match status" value="1"/>
</dbReference>
<keyword evidence="7 13" id="KW-0418">Kinase</keyword>
<dbReference type="EC" id="2.7.13.3" evidence="3"/>
<keyword evidence="5" id="KW-0808">Transferase</keyword>
<keyword evidence="9" id="KW-0902">Two-component regulatory system</keyword>
<evidence type="ECO:0000259" key="12">
    <source>
        <dbReference type="PROSITE" id="PS50109"/>
    </source>
</evidence>
<dbReference type="Proteomes" id="UP000824211">
    <property type="component" value="Unassembled WGS sequence"/>
</dbReference>
<dbReference type="SMART" id="SM00388">
    <property type="entry name" value="HisKA"/>
    <property type="match status" value="1"/>
</dbReference>
<sequence>MNPVRRFFRRYVFSTIMLLGLLLVANIALLAGLFVISEVKTTPREGFSITAFCEHLDQTPAGWQADAEAALMLDERGAWAMMLDPAGTVVWEYQMPDALPRSYTAGAVAMFSRSYLEGWPVTVWAQDDGSLAVVGQPRGSMVKYYLAMDSSYLDFLSLLACGIFYANLLLVVVLFLHSARRVEKAMGPILNGIHSLTEGRPIHLKEDGELAEISASLNRAAAYISRKDNTRAEWIRGISHDIRTPLSVILGYASQLEEDDALPQAARDQAAVIRRQSEKLTGLVADLNLSTKLEYALRPLEKKQLDAAELARQTVSELLNGGLPGRYCIAFAEAEPGRPLPLTGDPALLRRMLYNLLRNCIDHNPGGCRIEVTAAPAPGGGCLFTVADDGAGVSEGQLRALNRGRPVASTQPGGPDSPEHGLGLRIVRQIVEAHRGRLTFAAGAPHGLVVQVQVGP</sequence>
<evidence type="ECO:0000256" key="3">
    <source>
        <dbReference type="ARBA" id="ARBA00012438"/>
    </source>
</evidence>
<keyword evidence="6 11" id="KW-0812">Transmembrane</keyword>
<dbReference type="PANTHER" id="PTHR45436">
    <property type="entry name" value="SENSOR HISTIDINE KINASE YKOH"/>
    <property type="match status" value="1"/>
</dbReference>
<name>A0A9D2MFI9_9FIRM</name>
<dbReference type="SUPFAM" id="SSF55874">
    <property type="entry name" value="ATPase domain of HSP90 chaperone/DNA topoisomerase II/histidine kinase"/>
    <property type="match status" value="1"/>
</dbReference>
<dbReference type="InterPro" id="IPR003661">
    <property type="entry name" value="HisK_dim/P_dom"/>
</dbReference>
<dbReference type="PRINTS" id="PR00344">
    <property type="entry name" value="BCTRLSENSOR"/>
</dbReference>
<evidence type="ECO:0000256" key="10">
    <source>
        <dbReference type="ARBA" id="ARBA00023136"/>
    </source>
</evidence>
<dbReference type="SMART" id="SM00387">
    <property type="entry name" value="HATPase_c"/>
    <property type="match status" value="1"/>
</dbReference>
<feature type="transmembrane region" description="Helical" evidence="11">
    <location>
        <begin position="12"/>
        <end position="36"/>
    </location>
</feature>
<dbReference type="InterPro" id="IPR003594">
    <property type="entry name" value="HATPase_dom"/>
</dbReference>
<protein>
    <recommendedName>
        <fullName evidence="3">histidine kinase</fullName>
        <ecNumber evidence="3">2.7.13.3</ecNumber>
    </recommendedName>
</protein>
<dbReference type="Pfam" id="PF00512">
    <property type="entry name" value="HisKA"/>
    <property type="match status" value="1"/>
</dbReference>
<evidence type="ECO:0000256" key="5">
    <source>
        <dbReference type="ARBA" id="ARBA00022679"/>
    </source>
</evidence>
<dbReference type="InterPro" id="IPR004358">
    <property type="entry name" value="Sig_transdc_His_kin-like_C"/>
</dbReference>
<keyword evidence="4" id="KW-0597">Phosphoprotein</keyword>
<dbReference type="AlphaFoldDB" id="A0A9D2MFI9"/>
<feature type="transmembrane region" description="Helical" evidence="11">
    <location>
        <begin position="155"/>
        <end position="176"/>
    </location>
</feature>
<dbReference type="Gene3D" id="3.30.565.10">
    <property type="entry name" value="Histidine kinase-like ATPase, C-terminal domain"/>
    <property type="match status" value="1"/>
</dbReference>
<accession>A0A9D2MFI9</accession>
<dbReference type="InterPro" id="IPR036097">
    <property type="entry name" value="HisK_dim/P_sf"/>
</dbReference>
<organism evidence="13 14">
    <name type="scientific">Candidatus Faecalibacterium faecipullorum</name>
    <dbReference type="NCBI Taxonomy" id="2838578"/>
    <lineage>
        <taxon>Bacteria</taxon>
        <taxon>Bacillati</taxon>
        <taxon>Bacillota</taxon>
        <taxon>Clostridia</taxon>
        <taxon>Eubacteriales</taxon>
        <taxon>Oscillospiraceae</taxon>
        <taxon>Faecalibacterium</taxon>
    </lineage>
</organism>
<evidence type="ECO:0000256" key="6">
    <source>
        <dbReference type="ARBA" id="ARBA00022692"/>
    </source>
</evidence>
<dbReference type="EMBL" id="DWXX01000096">
    <property type="protein sequence ID" value="HJB59126.1"/>
    <property type="molecule type" value="Genomic_DNA"/>
</dbReference>
<comment type="caution">
    <text evidence="13">The sequence shown here is derived from an EMBL/GenBank/DDBJ whole genome shotgun (WGS) entry which is preliminary data.</text>
</comment>
<evidence type="ECO:0000256" key="7">
    <source>
        <dbReference type="ARBA" id="ARBA00022777"/>
    </source>
</evidence>
<dbReference type="InterPro" id="IPR050428">
    <property type="entry name" value="TCS_sensor_his_kinase"/>
</dbReference>
<evidence type="ECO:0000313" key="14">
    <source>
        <dbReference type="Proteomes" id="UP000824211"/>
    </source>
</evidence>
<dbReference type="PROSITE" id="PS50109">
    <property type="entry name" value="HIS_KIN"/>
    <property type="match status" value="1"/>
</dbReference>
<evidence type="ECO:0000256" key="4">
    <source>
        <dbReference type="ARBA" id="ARBA00022553"/>
    </source>
</evidence>
<evidence type="ECO:0000256" key="2">
    <source>
        <dbReference type="ARBA" id="ARBA00004370"/>
    </source>
</evidence>
<dbReference type="Pfam" id="PF02518">
    <property type="entry name" value="HATPase_c"/>
    <property type="match status" value="1"/>
</dbReference>
<evidence type="ECO:0000256" key="9">
    <source>
        <dbReference type="ARBA" id="ARBA00023012"/>
    </source>
</evidence>
<comment type="catalytic activity">
    <reaction evidence="1">
        <text>ATP + protein L-histidine = ADP + protein N-phospho-L-histidine.</text>
        <dbReference type="EC" id="2.7.13.3"/>
    </reaction>
</comment>
<reference evidence="13" key="2">
    <citation type="submission" date="2021-04" db="EMBL/GenBank/DDBJ databases">
        <authorList>
            <person name="Gilroy R."/>
        </authorList>
    </citation>
    <scope>NUCLEOTIDE SEQUENCE</scope>
    <source>
        <strain evidence="13">ChiHjej9B8-13557</strain>
    </source>
</reference>
<evidence type="ECO:0000256" key="8">
    <source>
        <dbReference type="ARBA" id="ARBA00022989"/>
    </source>
</evidence>
<dbReference type="SUPFAM" id="SSF47384">
    <property type="entry name" value="Homodimeric domain of signal transducing histidine kinase"/>
    <property type="match status" value="1"/>
</dbReference>